<dbReference type="GO" id="GO:0005886">
    <property type="term" value="C:plasma membrane"/>
    <property type="evidence" value="ECO:0007669"/>
    <property type="project" value="TreeGrafter"/>
</dbReference>
<dbReference type="Pfam" id="PF02453">
    <property type="entry name" value="Reticulon"/>
    <property type="match status" value="1"/>
</dbReference>
<dbReference type="Pfam" id="PF02364">
    <property type="entry name" value="Glucan_synthase"/>
    <property type="match status" value="1"/>
</dbReference>
<dbReference type="GO" id="GO:0006075">
    <property type="term" value="P:(1-&gt;3)-beta-D-glucan biosynthetic process"/>
    <property type="evidence" value="ECO:0007669"/>
    <property type="project" value="InterPro"/>
</dbReference>
<dbReference type="GO" id="GO:0140662">
    <property type="term" value="F:ATP-dependent protein folding chaperone"/>
    <property type="evidence" value="ECO:0007669"/>
    <property type="project" value="InterPro"/>
</dbReference>
<keyword evidence="7" id="KW-0143">Chaperone</keyword>
<evidence type="ECO:0000256" key="3">
    <source>
        <dbReference type="ARBA" id="ARBA00022692"/>
    </source>
</evidence>
<protein>
    <submittedName>
        <fullName evidence="10">Glucan synthase-like 4</fullName>
    </submittedName>
</protein>
<dbReference type="AlphaFoldDB" id="A0A2U1L5M5"/>
<sequence length="275" mass="30912">MIQPLIFSCSCNQSPWIAGYISRVFCIILCKSQGSFVNSVSNVSDSQLNSVLQVIVARSTGSLECPTPIKVLYLVEPIDEMAIQSLQTYKEKKFVDVSKEDLELGRCHQLLGGGEVAEILLWRDETKSFVCFYGVISLFYWFCLCERTVVSSTALLLLLIVIELNEDQRKGERSLWAQCQAVADMKFTYVVSCQKYVTQKRTGDPRAQNVLRLMTEYPSLCVAYIDEVEEPSKDATKKVNDKIKLPGPAILGEGEKESLKVRIMLLSSHRAKACK</sequence>
<dbReference type="GO" id="GO:0000148">
    <property type="term" value="C:1,3-beta-D-glucan synthase complex"/>
    <property type="evidence" value="ECO:0007669"/>
    <property type="project" value="InterPro"/>
</dbReference>
<accession>A0A2U1L5M5</accession>
<keyword evidence="3" id="KW-0812">Transmembrane</keyword>
<reference evidence="10 11" key="1">
    <citation type="journal article" date="2018" name="Mol. Plant">
        <title>The genome of Artemisia annua provides insight into the evolution of Asteraceae family and artemisinin biosynthesis.</title>
        <authorList>
            <person name="Shen Q."/>
            <person name="Zhang L."/>
            <person name="Liao Z."/>
            <person name="Wang S."/>
            <person name="Yan T."/>
            <person name="Shi P."/>
            <person name="Liu M."/>
            <person name="Fu X."/>
            <person name="Pan Q."/>
            <person name="Wang Y."/>
            <person name="Lv Z."/>
            <person name="Lu X."/>
            <person name="Zhang F."/>
            <person name="Jiang W."/>
            <person name="Ma Y."/>
            <person name="Chen M."/>
            <person name="Hao X."/>
            <person name="Li L."/>
            <person name="Tang Y."/>
            <person name="Lv G."/>
            <person name="Zhou Y."/>
            <person name="Sun X."/>
            <person name="Brodelius P.E."/>
            <person name="Rose J.K.C."/>
            <person name="Tang K."/>
        </authorList>
    </citation>
    <scope>NUCLEOTIDE SEQUENCE [LARGE SCALE GENOMIC DNA]</scope>
    <source>
        <strain evidence="11">cv. Huhao1</strain>
        <tissue evidence="10">Leaf</tissue>
    </source>
</reference>
<evidence type="ECO:0000256" key="6">
    <source>
        <dbReference type="ARBA" id="ARBA00023136"/>
    </source>
</evidence>
<gene>
    <name evidence="10" type="ORF">CTI12_AA526390</name>
</gene>
<dbReference type="Pfam" id="PF00183">
    <property type="entry name" value="HSP90"/>
    <property type="match status" value="1"/>
</dbReference>
<comment type="similarity">
    <text evidence="2">Belongs to the heat shock protein 90 family.</text>
</comment>
<evidence type="ECO:0000256" key="1">
    <source>
        <dbReference type="ARBA" id="ARBA00004477"/>
    </source>
</evidence>
<dbReference type="PANTHER" id="PTHR12741:SF48">
    <property type="entry name" value="1,3-BETA-GLUCAN SYNTHASE COMPONENT FKS1-RELATED"/>
    <property type="match status" value="1"/>
</dbReference>
<evidence type="ECO:0000259" key="8">
    <source>
        <dbReference type="Pfam" id="PF02364"/>
    </source>
</evidence>
<keyword evidence="6" id="KW-0472">Membrane</keyword>
<dbReference type="GO" id="GO:0003843">
    <property type="term" value="F:1,3-beta-D-glucan synthase activity"/>
    <property type="evidence" value="ECO:0007669"/>
    <property type="project" value="InterPro"/>
</dbReference>
<dbReference type="GO" id="GO:0051082">
    <property type="term" value="F:unfolded protein binding"/>
    <property type="evidence" value="ECO:0007669"/>
    <property type="project" value="InterPro"/>
</dbReference>
<evidence type="ECO:0000256" key="7">
    <source>
        <dbReference type="ARBA" id="ARBA00023186"/>
    </source>
</evidence>
<dbReference type="Gene3D" id="3.40.50.11260">
    <property type="match status" value="1"/>
</dbReference>
<dbReference type="OrthoDB" id="1880850at2759"/>
<keyword evidence="11" id="KW-1185">Reference proteome</keyword>
<feature type="domain" description="Reticulon" evidence="9">
    <location>
        <begin position="116"/>
        <end position="161"/>
    </location>
</feature>
<evidence type="ECO:0000259" key="9">
    <source>
        <dbReference type="Pfam" id="PF02453"/>
    </source>
</evidence>
<dbReference type="InterPro" id="IPR003388">
    <property type="entry name" value="Reticulon"/>
</dbReference>
<dbReference type="PANTHER" id="PTHR12741">
    <property type="entry name" value="LYST-INTERACTING PROTEIN LIP5 DOPAMINE RESPONSIVE PROTEIN DRG-1"/>
    <property type="match status" value="1"/>
</dbReference>
<dbReference type="GO" id="GO:0005789">
    <property type="term" value="C:endoplasmic reticulum membrane"/>
    <property type="evidence" value="ECO:0007669"/>
    <property type="project" value="UniProtKB-SubCell"/>
</dbReference>
<dbReference type="Proteomes" id="UP000245207">
    <property type="component" value="Unassembled WGS sequence"/>
</dbReference>
<evidence type="ECO:0000256" key="4">
    <source>
        <dbReference type="ARBA" id="ARBA00022824"/>
    </source>
</evidence>
<dbReference type="STRING" id="35608.A0A2U1L5M5"/>
<comment type="subcellular location">
    <subcellularLocation>
        <location evidence="1">Endoplasmic reticulum membrane</location>
        <topology evidence="1">Multi-pass membrane protein</topology>
    </subcellularLocation>
</comment>
<evidence type="ECO:0000313" key="10">
    <source>
        <dbReference type="EMBL" id="PWA44310.1"/>
    </source>
</evidence>
<dbReference type="InterPro" id="IPR001404">
    <property type="entry name" value="Hsp90_fam"/>
</dbReference>
<keyword evidence="5" id="KW-1133">Transmembrane helix</keyword>
<evidence type="ECO:0000256" key="5">
    <source>
        <dbReference type="ARBA" id="ARBA00022989"/>
    </source>
</evidence>
<comment type="caution">
    <text evidence="10">The sequence shown here is derived from an EMBL/GenBank/DDBJ whole genome shotgun (WGS) entry which is preliminary data.</text>
</comment>
<keyword evidence="4" id="KW-0256">Endoplasmic reticulum</keyword>
<organism evidence="10 11">
    <name type="scientific">Artemisia annua</name>
    <name type="common">Sweet wormwood</name>
    <dbReference type="NCBI Taxonomy" id="35608"/>
    <lineage>
        <taxon>Eukaryota</taxon>
        <taxon>Viridiplantae</taxon>
        <taxon>Streptophyta</taxon>
        <taxon>Embryophyta</taxon>
        <taxon>Tracheophyta</taxon>
        <taxon>Spermatophyta</taxon>
        <taxon>Magnoliopsida</taxon>
        <taxon>eudicotyledons</taxon>
        <taxon>Gunneridae</taxon>
        <taxon>Pentapetalae</taxon>
        <taxon>asterids</taxon>
        <taxon>campanulids</taxon>
        <taxon>Asterales</taxon>
        <taxon>Asteraceae</taxon>
        <taxon>Asteroideae</taxon>
        <taxon>Anthemideae</taxon>
        <taxon>Artemisiinae</taxon>
        <taxon>Artemisia</taxon>
    </lineage>
</organism>
<feature type="domain" description="Glycosyl transferase 48" evidence="8">
    <location>
        <begin position="165"/>
        <end position="236"/>
    </location>
</feature>
<dbReference type="GO" id="GO:0005524">
    <property type="term" value="F:ATP binding"/>
    <property type="evidence" value="ECO:0007669"/>
    <property type="project" value="InterPro"/>
</dbReference>
<proteinExistence type="inferred from homology"/>
<dbReference type="GO" id="GO:0016887">
    <property type="term" value="F:ATP hydrolysis activity"/>
    <property type="evidence" value="ECO:0007669"/>
    <property type="project" value="InterPro"/>
</dbReference>
<dbReference type="EMBL" id="PKPP01011345">
    <property type="protein sequence ID" value="PWA44310.1"/>
    <property type="molecule type" value="Genomic_DNA"/>
</dbReference>
<evidence type="ECO:0000313" key="11">
    <source>
        <dbReference type="Proteomes" id="UP000245207"/>
    </source>
</evidence>
<evidence type="ECO:0000256" key="2">
    <source>
        <dbReference type="ARBA" id="ARBA00008239"/>
    </source>
</evidence>
<name>A0A2U1L5M5_ARTAN</name>
<dbReference type="InterPro" id="IPR003440">
    <property type="entry name" value="Glyco_trans_48_dom"/>
</dbReference>